<evidence type="ECO:0000256" key="5">
    <source>
        <dbReference type="ARBA" id="ARBA00022679"/>
    </source>
</evidence>
<organism evidence="10 11">
    <name type="scientific">Reyranella soli</name>
    <dbReference type="NCBI Taxonomy" id="1230389"/>
    <lineage>
        <taxon>Bacteria</taxon>
        <taxon>Pseudomonadati</taxon>
        <taxon>Pseudomonadota</taxon>
        <taxon>Alphaproteobacteria</taxon>
        <taxon>Hyphomicrobiales</taxon>
        <taxon>Reyranellaceae</taxon>
        <taxon>Reyranella</taxon>
    </lineage>
</organism>
<dbReference type="EC" id="2.7.13.3" evidence="2"/>
<keyword evidence="4" id="KW-0597">Phosphoprotein</keyword>
<dbReference type="OrthoDB" id="341208at2"/>
<dbReference type="Proteomes" id="UP000321058">
    <property type="component" value="Unassembled WGS sequence"/>
</dbReference>
<dbReference type="InterPro" id="IPR036890">
    <property type="entry name" value="HATPase_C_sf"/>
</dbReference>
<keyword evidence="8" id="KW-0067">ATP-binding</keyword>
<feature type="domain" description="Signal transduction histidine kinase HWE region" evidence="9">
    <location>
        <begin position="140"/>
        <end position="227"/>
    </location>
</feature>
<protein>
    <recommendedName>
        <fullName evidence="3">Blue-light-activated histidine kinase</fullName>
        <ecNumber evidence="2">2.7.13.3</ecNumber>
    </recommendedName>
</protein>
<dbReference type="InterPro" id="IPR035965">
    <property type="entry name" value="PAS-like_dom_sf"/>
</dbReference>
<evidence type="ECO:0000256" key="3">
    <source>
        <dbReference type="ARBA" id="ARBA00021740"/>
    </source>
</evidence>
<dbReference type="Gene3D" id="3.30.565.10">
    <property type="entry name" value="Histidine kinase-like ATPase, C-terminal domain"/>
    <property type="match status" value="1"/>
</dbReference>
<evidence type="ECO:0000313" key="11">
    <source>
        <dbReference type="Proteomes" id="UP000321058"/>
    </source>
</evidence>
<dbReference type="Gene3D" id="2.10.70.100">
    <property type="match status" value="1"/>
</dbReference>
<evidence type="ECO:0000256" key="6">
    <source>
        <dbReference type="ARBA" id="ARBA00022741"/>
    </source>
</evidence>
<dbReference type="SMART" id="SM00911">
    <property type="entry name" value="HWE_HK"/>
    <property type="match status" value="1"/>
</dbReference>
<dbReference type="RefSeq" id="WP_147146908.1">
    <property type="nucleotide sequence ID" value="NZ_BKAJ01000018.1"/>
</dbReference>
<accession>A0A512N5E8</accession>
<dbReference type="Gene3D" id="3.30.450.20">
    <property type="entry name" value="PAS domain"/>
    <property type="match status" value="1"/>
</dbReference>
<keyword evidence="7" id="KW-0418">Kinase</keyword>
<dbReference type="EMBL" id="BKAJ01000018">
    <property type="protein sequence ID" value="GEP53871.1"/>
    <property type="molecule type" value="Genomic_DNA"/>
</dbReference>
<evidence type="ECO:0000256" key="8">
    <source>
        <dbReference type="ARBA" id="ARBA00022840"/>
    </source>
</evidence>
<dbReference type="InterPro" id="IPR000014">
    <property type="entry name" value="PAS"/>
</dbReference>
<dbReference type="Pfam" id="PF08447">
    <property type="entry name" value="PAS_3"/>
    <property type="match status" value="1"/>
</dbReference>
<evidence type="ECO:0000259" key="9">
    <source>
        <dbReference type="SMART" id="SM00911"/>
    </source>
</evidence>
<reference evidence="10 11" key="1">
    <citation type="submission" date="2019-07" db="EMBL/GenBank/DDBJ databases">
        <title>Whole genome shotgun sequence of Reyranella soli NBRC 108950.</title>
        <authorList>
            <person name="Hosoyama A."/>
            <person name="Uohara A."/>
            <person name="Ohji S."/>
            <person name="Ichikawa N."/>
        </authorList>
    </citation>
    <scope>NUCLEOTIDE SEQUENCE [LARGE SCALE GENOMIC DNA]</scope>
    <source>
        <strain evidence="10 11">NBRC 108950</strain>
    </source>
</reference>
<dbReference type="PANTHER" id="PTHR41523">
    <property type="entry name" value="TWO-COMPONENT SYSTEM SENSOR PROTEIN"/>
    <property type="match status" value="1"/>
</dbReference>
<sequence length="333" mass="36093">MSSQDATPPEWDANRLRIASDAAGVALWSWNVDTNRIAMDARAHGLWDVPAGEAVTFEDLSARIHPEDLDRVRAAFAATRQKFGAYEIDFRILHRGEVHWISARGRGDDQGIVGRTMFGVFLDVTERKLAEEARELLSNEMSHRVKNLFAIAAALTVIASRSADTPKEMARDLTERLVALGRAHELVRPALGEQKRAAPLADLLAVLLGAYDDKGTIGSRIRVSVSDILVGEGAITAMALVVHELATNSLKYGALSKEAGSLDVTCTANDGEMVLVWTERGGPRISAPREQTGFGSVLVKNTITRNLGGTIAFDWPAEGVIVTLRMNSARLGT</sequence>
<gene>
    <name evidence="10" type="ORF">RSO01_10370</name>
</gene>
<dbReference type="AlphaFoldDB" id="A0A512N5E8"/>
<comment type="catalytic activity">
    <reaction evidence="1">
        <text>ATP + protein L-histidine = ADP + protein N-phospho-L-histidine.</text>
        <dbReference type="EC" id="2.7.13.3"/>
    </reaction>
</comment>
<dbReference type="GO" id="GO:0004673">
    <property type="term" value="F:protein histidine kinase activity"/>
    <property type="evidence" value="ECO:0007669"/>
    <property type="project" value="UniProtKB-EC"/>
</dbReference>
<dbReference type="SUPFAM" id="SSF55874">
    <property type="entry name" value="ATPase domain of HSP90 chaperone/DNA topoisomerase II/histidine kinase"/>
    <property type="match status" value="1"/>
</dbReference>
<dbReference type="InterPro" id="IPR013655">
    <property type="entry name" value="PAS_fold_3"/>
</dbReference>
<name>A0A512N5E8_9HYPH</name>
<keyword evidence="6" id="KW-0547">Nucleotide-binding</keyword>
<keyword evidence="11" id="KW-1185">Reference proteome</keyword>
<keyword evidence="5" id="KW-0808">Transferase</keyword>
<evidence type="ECO:0000256" key="2">
    <source>
        <dbReference type="ARBA" id="ARBA00012438"/>
    </source>
</evidence>
<dbReference type="SUPFAM" id="SSF55785">
    <property type="entry name" value="PYP-like sensor domain (PAS domain)"/>
    <property type="match status" value="1"/>
</dbReference>
<evidence type="ECO:0000256" key="7">
    <source>
        <dbReference type="ARBA" id="ARBA00022777"/>
    </source>
</evidence>
<dbReference type="InterPro" id="IPR011102">
    <property type="entry name" value="Sig_transdc_His_kinase_HWE"/>
</dbReference>
<evidence type="ECO:0000256" key="1">
    <source>
        <dbReference type="ARBA" id="ARBA00000085"/>
    </source>
</evidence>
<dbReference type="Pfam" id="PF07536">
    <property type="entry name" value="HWE_HK"/>
    <property type="match status" value="1"/>
</dbReference>
<dbReference type="PANTHER" id="PTHR41523:SF8">
    <property type="entry name" value="ETHYLENE RESPONSE SENSOR PROTEIN"/>
    <property type="match status" value="1"/>
</dbReference>
<dbReference type="GO" id="GO:0005524">
    <property type="term" value="F:ATP binding"/>
    <property type="evidence" value="ECO:0007669"/>
    <property type="project" value="UniProtKB-KW"/>
</dbReference>
<dbReference type="CDD" id="cd00130">
    <property type="entry name" value="PAS"/>
    <property type="match status" value="1"/>
</dbReference>
<comment type="caution">
    <text evidence="10">The sequence shown here is derived from an EMBL/GenBank/DDBJ whole genome shotgun (WGS) entry which is preliminary data.</text>
</comment>
<proteinExistence type="predicted"/>
<evidence type="ECO:0000256" key="4">
    <source>
        <dbReference type="ARBA" id="ARBA00022553"/>
    </source>
</evidence>
<evidence type="ECO:0000313" key="10">
    <source>
        <dbReference type="EMBL" id="GEP53871.1"/>
    </source>
</evidence>